<dbReference type="Pfam" id="PF08546">
    <property type="entry name" value="ApbA_C"/>
    <property type="match status" value="1"/>
</dbReference>
<protein>
    <recommendedName>
        <fullName evidence="4">2-dehydropantoate 2-reductase</fullName>
        <ecNumber evidence="4">1.1.1.169</ecNumber>
    </recommendedName>
    <alternativeName>
        <fullName evidence="4">Ketopantoate reductase</fullName>
    </alternativeName>
</protein>
<dbReference type="InterPro" id="IPR013752">
    <property type="entry name" value="KPA_reductase"/>
</dbReference>
<evidence type="ECO:0000256" key="3">
    <source>
        <dbReference type="ARBA" id="ARBA00023002"/>
    </source>
</evidence>
<keyword evidence="2 4" id="KW-0521">NADP</keyword>
<dbReference type="Proteomes" id="UP000313231">
    <property type="component" value="Unassembled WGS sequence"/>
</dbReference>
<dbReference type="InterPro" id="IPR003710">
    <property type="entry name" value="ApbA"/>
</dbReference>
<sequence>MKYLVVGGGAMGSVIAAYMARAGKDVTLLTRGKHLETIRANGALEVHYAPDDKTDRVPVAVASEEEYDEKPDVVIIATKAYSLESIYPLLDRISTPETVILPLMNALTIGNEIADAMTQPATVAQGVAYVACELVAPGRCKHKEAFFRIVLGARPGGPAIELAPAIRQDLEDMGATAEIAEDMLQAALLKFARVSVGSAGMVYFRASNAEILDDPVKFEFSQTLTREIIAVAEAAGCPFPADFDVLAENLKLARSIDPNYKTSLMYDFLAGKPTEWRTMFLEPYRLGRSLGVPMTNYGKVVEVFDPTATSADA</sequence>
<evidence type="ECO:0000256" key="2">
    <source>
        <dbReference type="ARBA" id="ARBA00022857"/>
    </source>
</evidence>
<dbReference type="SUPFAM" id="SSF48179">
    <property type="entry name" value="6-phosphogluconate dehydrogenase C-terminal domain-like"/>
    <property type="match status" value="1"/>
</dbReference>
<dbReference type="GO" id="GO:0008677">
    <property type="term" value="F:2-dehydropantoate 2-reductase activity"/>
    <property type="evidence" value="ECO:0007669"/>
    <property type="project" value="UniProtKB-EC"/>
</dbReference>
<dbReference type="InterPro" id="IPR036291">
    <property type="entry name" value="NAD(P)-bd_dom_sf"/>
</dbReference>
<gene>
    <name evidence="7" type="ORF">FHP29_08140</name>
</gene>
<dbReference type="InterPro" id="IPR013328">
    <property type="entry name" value="6PGD_dom2"/>
</dbReference>
<dbReference type="InterPro" id="IPR008927">
    <property type="entry name" value="6-PGluconate_DH-like_C_sf"/>
</dbReference>
<evidence type="ECO:0000259" key="6">
    <source>
        <dbReference type="Pfam" id="PF08546"/>
    </source>
</evidence>
<keyword evidence="8" id="KW-1185">Reference proteome</keyword>
<dbReference type="Gene3D" id="1.10.1040.10">
    <property type="entry name" value="N-(1-d-carboxylethyl)-l-norvaline Dehydrogenase, domain 2"/>
    <property type="match status" value="1"/>
</dbReference>
<evidence type="ECO:0000256" key="4">
    <source>
        <dbReference type="RuleBase" id="RU362068"/>
    </source>
</evidence>
<evidence type="ECO:0000259" key="5">
    <source>
        <dbReference type="Pfam" id="PF02558"/>
    </source>
</evidence>
<reference evidence="7 8" key="1">
    <citation type="journal article" date="2016" name="Int. J. Syst. Evol. Microbiol.">
        <title>Nocardioides albidus sp. nov., an actinobacterium isolated from garden soil.</title>
        <authorList>
            <person name="Singh H."/>
            <person name="Du J."/>
            <person name="Trinh H."/>
            <person name="Won K."/>
            <person name="Yang J.E."/>
            <person name="Yin C."/>
            <person name="Kook M."/>
            <person name="Yi T.H."/>
        </authorList>
    </citation>
    <scope>NUCLEOTIDE SEQUENCE [LARGE SCALE GENOMIC DNA]</scope>
    <source>
        <strain evidence="7 8">CCTCC AB 2015297</strain>
    </source>
</reference>
<dbReference type="RefSeq" id="WP_139622373.1">
    <property type="nucleotide sequence ID" value="NZ_VDMP01000021.1"/>
</dbReference>
<comment type="function">
    <text evidence="4">Catalyzes the NADPH-dependent reduction of ketopantoate into pantoic acid.</text>
</comment>
<feature type="domain" description="Ketopantoate reductase N-terminal" evidence="5">
    <location>
        <begin position="4"/>
        <end position="154"/>
    </location>
</feature>
<comment type="pathway">
    <text evidence="4">Cofactor biosynthesis; (R)-pantothenate biosynthesis; (R)-pantoate from 3-methyl-2-oxobutanoate: step 2/2.</text>
</comment>
<dbReference type="NCBIfam" id="TIGR00745">
    <property type="entry name" value="apbA_panE"/>
    <property type="match status" value="1"/>
</dbReference>
<dbReference type="Pfam" id="PF02558">
    <property type="entry name" value="ApbA"/>
    <property type="match status" value="1"/>
</dbReference>
<comment type="similarity">
    <text evidence="1 4">Belongs to the ketopantoate reductase family.</text>
</comment>
<keyword evidence="3 4" id="KW-0560">Oxidoreductase</keyword>
<dbReference type="SUPFAM" id="SSF51735">
    <property type="entry name" value="NAD(P)-binding Rossmann-fold domains"/>
    <property type="match status" value="1"/>
</dbReference>
<dbReference type="EMBL" id="VDMP01000021">
    <property type="protein sequence ID" value="TNM41933.1"/>
    <property type="molecule type" value="Genomic_DNA"/>
</dbReference>
<accession>A0A5C4W1I2</accession>
<organism evidence="7 8">
    <name type="scientific">Nocardioides albidus</name>
    <dbReference type="NCBI Taxonomy" id="1517589"/>
    <lineage>
        <taxon>Bacteria</taxon>
        <taxon>Bacillati</taxon>
        <taxon>Actinomycetota</taxon>
        <taxon>Actinomycetes</taxon>
        <taxon>Propionibacteriales</taxon>
        <taxon>Nocardioidaceae</taxon>
        <taxon>Nocardioides</taxon>
    </lineage>
</organism>
<dbReference type="OrthoDB" id="9796561at2"/>
<dbReference type="AlphaFoldDB" id="A0A5C4W1I2"/>
<dbReference type="GO" id="GO:0005737">
    <property type="term" value="C:cytoplasm"/>
    <property type="evidence" value="ECO:0007669"/>
    <property type="project" value="TreeGrafter"/>
</dbReference>
<feature type="domain" description="Ketopantoate reductase C-terminal" evidence="6">
    <location>
        <begin position="182"/>
        <end position="302"/>
    </location>
</feature>
<dbReference type="EC" id="1.1.1.169" evidence="4"/>
<dbReference type="InterPro" id="IPR051402">
    <property type="entry name" value="KPR-Related"/>
</dbReference>
<dbReference type="PANTHER" id="PTHR21708:SF26">
    <property type="entry name" value="2-DEHYDROPANTOATE 2-REDUCTASE"/>
    <property type="match status" value="1"/>
</dbReference>
<proteinExistence type="inferred from homology"/>
<dbReference type="PANTHER" id="PTHR21708">
    <property type="entry name" value="PROBABLE 2-DEHYDROPANTOATE 2-REDUCTASE"/>
    <property type="match status" value="1"/>
</dbReference>
<dbReference type="GO" id="GO:0015940">
    <property type="term" value="P:pantothenate biosynthetic process"/>
    <property type="evidence" value="ECO:0007669"/>
    <property type="project" value="UniProtKB-UniPathway"/>
</dbReference>
<dbReference type="Gene3D" id="3.40.50.720">
    <property type="entry name" value="NAD(P)-binding Rossmann-like Domain"/>
    <property type="match status" value="1"/>
</dbReference>
<keyword evidence="4" id="KW-0566">Pantothenate biosynthesis</keyword>
<evidence type="ECO:0000313" key="7">
    <source>
        <dbReference type="EMBL" id="TNM41933.1"/>
    </source>
</evidence>
<dbReference type="UniPathway" id="UPA00028">
    <property type="reaction ID" value="UER00004"/>
</dbReference>
<comment type="catalytic activity">
    <reaction evidence="4">
        <text>(R)-pantoate + NADP(+) = 2-dehydropantoate + NADPH + H(+)</text>
        <dbReference type="Rhea" id="RHEA:16233"/>
        <dbReference type="ChEBI" id="CHEBI:11561"/>
        <dbReference type="ChEBI" id="CHEBI:15378"/>
        <dbReference type="ChEBI" id="CHEBI:15980"/>
        <dbReference type="ChEBI" id="CHEBI:57783"/>
        <dbReference type="ChEBI" id="CHEBI:58349"/>
        <dbReference type="EC" id="1.1.1.169"/>
    </reaction>
</comment>
<dbReference type="InterPro" id="IPR013332">
    <property type="entry name" value="KPR_N"/>
</dbReference>
<comment type="caution">
    <text evidence="7">The sequence shown here is derived from an EMBL/GenBank/DDBJ whole genome shotgun (WGS) entry which is preliminary data.</text>
</comment>
<evidence type="ECO:0000313" key="8">
    <source>
        <dbReference type="Proteomes" id="UP000313231"/>
    </source>
</evidence>
<evidence type="ECO:0000256" key="1">
    <source>
        <dbReference type="ARBA" id="ARBA00007870"/>
    </source>
</evidence>
<name>A0A5C4W1I2_9ACTN</name>